<keyword evidence="6" id="KW-1185">Reference proteome</keyword>
<dbReference type="OrthoDB" id="9800413at2"/>
<dbReference type="Proteomes" id="UP000180088">
    <property type="component" value="Unassembled WGS sequence"/>
</dbReference>
<evidence type="ECO:0000313" key="3">
    <source>
        <dbReference type="EMBL" id="OHX14513.1"/>
    </source>
</evidence>
<feature type="compositionally biased region" description="Polar residues" evidence="1">
    <location>
        <begin position="1"/>
        <end position="12"/>
    </location>
</feature>
<dbReference type="EMBL" id="MKCT01000016">
    <property type="protein sequence ID" value="OHX20592.1"/>
    <property type="molecule type" value="Genomic_DNA"/>
</dbReference>
<comment type="caution">
    <text evidence="3">The sequence shown here is derived from an EMBL/GenBank/DDBJ whole genome shotgun (WGS) entry which is preliminary data.</text>
</comment>
<proteinExistence type="predicted"/>
<dbReference type="Proteomes" id="UP000180280">
    <property type="component" value="Unassembled WGS sequence"/>
</dbReference>
<feature type="region of interest" description="Disordered" evidence="1">
    <location>
        <begin position="1"/>
        <end position="27"/>
    </location>
</feature>
<dbReference type="Pfam" id="PF10135">
    <property type="entry name" value="Rod-binding"/>
    <property type="match status" value="1"/>
</dbReference>
<dbReference type="RefSeq" id="WP_071112469.1">
    <property type="nucleotide sequence ID" value="NZ_MKCS01000001.1"/>
</dbReference>
<reference evidence="5 6" key="1">
    <citation type="submission" date="2016-09" db="EMBL/GenBank/DDBJ databases">
        <title>Chromobacterium muskegensis sp. nov., an insecticidal bacterium isolated from Sphagnum bogs.</title>
        <authorList>
            <person name="Sparks M.E."/>
            <person name="Blackburn M.B."/>
            <person name="Gundersen-Rindal D.E."/>
            <person name="Mitchell A."/>
            <person name="Farrar R."/>
            <person name="Kuhar D."/>
        </authorList>
    </citation>
    <scope>NUCLEOTIDE SEQUENCE [LARGE SCALE GENOMIC DNA]</scope>
    <source>
        <strain evidence="4 6">14B-1</strain>
        <strain evidence="3 5">37-2</strain>
    </source>
</reference>
<dbReference type="AlphaFoldDB" id="A0A1S1X4W2"/>
<evidence type="ECO:0000313" key="4">
    <source>
        <dbReference type="EMBL" id="OHX20592.1"/>
    </source>
</evidence>
<evidence type="ECO:0000256" key="1">
    <source>
        <dbReference type="SAM" id="MobiDB-lite"/>
    </source>
</evidence>
<protein>
    <recommendedName>
        <fullName evidence="2">Flagellar protein FlgJ N-terminal domain-containing protein</fullName>
    </recommendedName>
</protein>
<organism evidence="3 5">
    <name type="scientific">Chromobacterium sphagni</name>
    <dbReference type="NCBI Taxonomy" id="1903179"/>
    <lineage>
        <taxon>Bacteria</taxon>
        <taxon>Pseudomonadati</taxon>
        <taxon>Pseudomonadota</taxon>
        <taxon>Betaproteobacteria</taxon>
        <taxon>Neisseriales</taxon>
        <taxon>Chromobacteriaceae</taxon>
        <taxon>Chromobacterium</taxon>
    </lineage>
</organism>
<dbReference type="EMBL" id="MKCS01000001">
    <property type="protein sequence ID" value="OHX14513.1"/>
    <property type="molecule type" value="Genomic_DNA"/>
</dbReference>
<evidence type="ECO:0000313" key="5">
    <source>
        <dbReference type="Proteomes" id="UP000180088"/>
    </source>
</evidence>
<accession>A0A1S1X4W2</accession>
<dbReference type="STRING" id="1903179.BI347_14110"/>
<feature type="domain" description="Flagellar protein FlgJ N-terminal" evidence="2">
    <location>
        <begin position="47"/>
        <end position="98"/>
    </location>
</feature>
<evidence type="ECO:0000313" key="6">
    <source>
        <dbReference type="Proteomes" id="UP000180280"/>
    </source>
</evidence>
<dbReference type="InterPro" id="IPR019301">
    <property type="entry name" value="Flagellar_prot_FlgJ_N"/>
</dbReference>
<name>A0A1S1X4W2_9NEIS</name>
<evidence type="ECO:0000259" key="2">
    <source>
        <dbReference type="Pfam" id="PF10135"/>
    </source>
</evidence>
<gene>
    <name evidence="4" type="ORF">BI344_15115</name>
    <name evidence="3" type="ORF">BI347_14110</name>
</gene>
<sequence>MLSNDLQNQNLPSGGDAPVAPASAEYRKKAEKAAEQFEAQFVREMFKQMRKTTREVAGEDSVFANSINGDMLDLADGALADQLARQRVFGVANAILAQLLPANGNIPVKPEGAAVASDSQGQGQGQGQGYDHGHDQGLAAFATPMFPLNK</sequence>
<feature type="region of interest" description="Disordered" evidence="1">
    <location>
        <begin position="110"/>
        <end position="136"/>
    </location>
</feature>